<evidence type="ECO:0000313" key="2">
    <source>
        <dbReference type="Proteomes" id="UP000515237"/>
    </source>
</evidence>
<evidence type="ECO:0008006" key="3">
    <source>
        <dbReference type="Google" id="ProtNLM"/>
    </source>
</evidence>
<protein>
    <recommendedName>
        <fullName evidence="3">Malate dehydrogenase</fullName>
    </recommendedName>
</protein>
<name>A0A7G7G6Q9_9BACT</name>
<reference evidence="1 2" key="1">
    <citation type="journal article" date="2018" name="Int. J. Syst. Evol. Microbiol.">
        <title>Adhaeribacter swui sp. nov., isolated from wet mud.</title>
        <authorList>
            <person name="Kim D.U."/>
            <person name="Kim K.W."/>
            <person name="Kang M.S."/>
            <person name="Kim J.Y."/>
            <person name="Jang J.H."/>
            <person name="Kim M.K."/>
        </authorList>
    </citation>
    <scope>NUCLEOTIDE SEQUENCE [LARGE SCALE GENOMIC DNA]</scope>
    <source>
        <strain evidence="1 2">KCTC 52873</strain>
    </source>
</reference>
<dbReference type="EMBL" id="CP055156">
    <property type="protein sequence ID" value="QNF32843.1"/>
    <property type="molecule type" value="Genomic_DNA"/>
</dbReference>
<keyword evidence="2" id="KW-1185">Reference proteome</keyword>
<organism evidence="1 2">
    <name type="scientific">Adhaeribacter swui</name>
    <dbReference type="NCBI Taxonomy" id="2086471"/>
    <lineage>
        <taxon>Bacteria</taxon>
        <taxon>Pseudomonadati</taxon>
        <taxon>Bacteroidota</taxon>
        <taxon>Cytophagia</taxon>
        <taxon>Cytophagales</taxon>
        <taxon>Hymenobacteraceae</taxon>
        <taxon>Adhaeribacter</taxon>
    </lineage>
</organism>
<dbReference type="Pfam" id="PF18742">
    <property type="entry name" value="DpnII-MboI"/>
    <property type="match status" value="1"/>
</dbReference>
<gene>
    <name evidence="1" type="ORF">HUW51_08895</name>
</gene>
<dbReference type="AlphaFoldDB" id="A0A7G7G6Q9"/>
<proteinExistence type="predicted"/>
<accession>A0A7G7G6Q9</accession>
<evidence type="ECO:0000313" key="1">
    <source>
        <dbReference type="EMBL" id="QNF32843.1"/>
    </source>
</evidence>
<sequence length="252" mass="29104">MLEKERLEQLIEKGKAVLKTHYHVEGTFGFPTLDSGKFEAWKTQVLSYLSSNLPPDNQYLLHFKEQVKRGYQSSCEQGIGILQSVLEDLDLNLLNTKPKKVFDPSEILEKIFAKFHLIVRQMRNRYSARPTLDVADEYDVQDLLHALLILHFEDIRAEEWTPSYAGKCCRMDFLLKDYKIVIEVKKTRRSLNASQIGSELIEDISRYSVHPDCETLICFVYDPEGYIANPKGIEKDLSRAEGKMAVTVFIRP</sequence>
<dbReference type="RefSeq" id="WP_185273621.1">
    <property type="nucleotide sequence ID" value="NZ_CP055156.1"/>
</dbReference>
<dbReference type="KEGG" id="aswu:HUW51_08895"/>
<dbReference type="Proteomes" id="UP000515237">
    <property type="component" value="Chromosome"/>
</dbReference>